<sequence length="245" mass="28140">MDSGTDAMAKTLLEIQGLDTEIKSIQREIEDLPRKYQLDELASERIDAREMRSANETRLEEMTHKQHKLDGELDLLSSKVKKEEEKLFSGTIMNPKELSAIQAEIISLRKKCDEMETEDLQEMEEIEALRKDVAVSKARVADVEEKERKALSSRDSVLSDRKGDIAALEMRRDSLKRNLEESVRENYEKLLRDKGGLAVVPIVQSRTCGGCHIDFSRSQIDQFQHNEGIFYCEFCRRILVKSSES</sequence>
<dbReference type="AlphaFoldDB" id="A0A2N3G639"/>
<evidence type="ECO:0000256" key="1">
    <source>
        <dbReference type="SAM" id="Coils"/>
    </source>
</evidence>
<evidence type="ECO:0000313" key="4">
    <source>
        <dbReference type="EMBL" id="PKQ28068.1"/>
    </source>
</evidence>
<evidence type="ECO:0000259" key="2">
    <source>
        <dbReference type="Pfam" id="PF02591"/>
    </source>
</evidence>
<dbReference type="InterPro" id="IPR003743">
    <property type="entry name" value="Zf-RING_7"/>
</dbReference>
<dbReference type="InterPro" id="IPR056003">
    <property type="entry name" value="CT398_CC_hairpin"/>
</dbReference>
<accession>A0A2N3G639</accession>
<feature type="domain" description="CT398-like coiled coil hairpin" evidence="3">
    <location>
        <begin position="15"/>
        <end position="194"/>
    </location>
</feature>
<dbReference type="EMBL" id="PHEX01000034">
    <property type="protein sequence ID" value="PKQ28068.1"/>
    <property type="molecule type" value="Genomic_DNA"/>
</dbReference>
<keyword evidence="1" id="KW-0175">Coiled coil</keyword>
<dbReference type="Proteomes" id="UP000233654">
    <property type="component" value="Unassembled WGS sequence"/>
</dbReference>
<evidence type="ECO:0000313" key="5">
    <source>
        <dbReference type="Proteomes" id="UP000233654"/>
    </source>
</evidence>
<dbReference type="Pfam" id="PF02591">
    <property type="entry name" value="Zn_ribbon_9"/>
    <property type="match status" value="1"/>
</dbReference>
<gene>
    <name evidence="4" type="ORF">CVT63_04710</name>
</gene>
<reference evidence="4 5" key="1">
    <citation type="journal article" date="2017" name="ISME J.">
        <title>Potential for microbial H2 and metal transformations associated with novel bacteria and archaea in deep terrestrial subsurface sediments.</title>
        <authorList>
            <person name="Hernsdorf A.W."/>
            <person name="Amano Y."/>
            <person name="Miyakawa K."/>
            <person name="Ise K."/>
            <person name="Suzuki Y."/>
            <person name="Anantharaman K."/>
            <person name="Probst A."/>
            <person name="Burstein D."/>
            <person name="Thomas B.C."/>
            <person name="Banfield J.F."/>
        </authorList>
    </citation>
    <scope>NUCLEOTIDE SEQUENCE [LARGE SCALE GENOMIC DNA]</scope>
    <source>
        <strain evidence="4">HGW-Actinobacteria-3</strain>
    </source>
</reference>
<protein>
    <recommendedName>
        <fullName evidence="6">C4-type zinc ribbon domain-containing protein</fullName>
    </recommendedName>
</protein>
<evidence type="ECO:0000259" key="3">
    <source>
        <dbReference type="Pfam" id="PF24481"/>
    </source>
</evidence>
<name>A0A2N3G639_9ACTN</name>
<dbReference type="Gene3D" id="1.10.287.1490">
    <property type="match status" value="1"/>
</dbReference>
<feature type="coiled-coil region" evidence="1">
    <location>
        <begin position="98"/>
        <end position="185"/>
    </location>
</feature>
<proteinExistence type="predicted"/>
<evidence type="ECO:0008006" key="6">
    <source>
        <dbReference type="Google" id="ProtNLM"/>
    </source>
</evidence>
<dbReference type="Pfam" id="PF24481">
    <property type="entry name" value="CT398_CC"/>
    <property type="match status" value="1"/>
</dbReference>
<comment type="caution">
    <text evidence="4">The sequence shown here is derived from an EMBL/GenBank/DDBJ whole genome shotgun (WGS) entry which is preliminary data.</text>
</comment>
<feature type="domain" description="C4-type zinc ribbon" evidence="2">
    <location>
        <begin position="207"/>
        <end position="239"/>
    </location>
</feature>
<feature type="coiled-coil region" evidence="1">
    <location>
        <begin position="8"/>
        <end position="35"/>
    </location>
</feature>
<organism evidence="4 5">
    <name type="scientific">Candidatus Anoxymicrobium japonicum</name>
    <dbReference type="NCBI Taxonomy" id="2013648"/>
    <lineage>
        <taxon>Bacteria</taxon>
        <taxon>Bacillati</taxon>
        <taxon>Actinomycetota</taxon>
        <taxon>Candidatus Geothermincolia</taxon>
        <taxon>Candidatus Geothermincolales</taxon>
        <taxon>Candidatus Anoxymicrobiaceae</taxon>
        <taxon>Candidatus Anoxymicrobium</taxon>
    </lineage>
</organism>